<evidence type="ECO:0000256" key="3">
    <source>
        <dbReference type="ARBA" id="ARBA00022630"/>
    </source>
</evidence>
<keyword evidence="5" id="KW-0560">Oxidoreductase</keyword>
<keyword evidence="6" id="KW-0520">NAD</keyword>
<evidence type="ECO:0000259" key="9">
    <source>
        <dbReference type="Pfam" id="PF07992"/>
    </source>
</evidence>
<dbReference type="InterPro" id="IPR045024">
    <property type="entry name" value="NDH-2"/>
</dbReference>
<evidence type="ECO:0000256" key="5">
    <source>
        <dbReference type="ARBA" id="ARBA00023002"/>
    </source>
</evidence>
<comment type="similarity">
    <text evidence="1">Belongs to the NADH dehydrogenase family.</text>
</comment>
<evidence type="ECO:0000313" key="10">
    <source>
        <dbReference type="EMBL" id="BCS99009.1"/>
    </source>
</evidence>
<evidence type="ECO:0000256" key="2">
    <source>
        <dbReference type="ARBA" id="ARBA00012637"/>
    </source>
</evidence>
<dbReference type="Pfam" id="PF07992">
    <property type="entry name" value="Pyr_redox_2"/>
    <property type="match status" value="1"/>
</dbReference>
<dbReference type="EMBL" id="AP024488">
    <property type="protein sequence ID" value="BCS99009.1"/>
    <property type="molecule type" value="Genomic_DNA"/>
</dbReference>
<keyword evidence="8" id="KW-0472">Membrane</keyword>
<evidence type="ECO:0000256" key="8">
    <source>
        <dbReference type="SAM" id="Phobius"/>
    </source>
</evidence>
<dbReference type="PRINTS" id="PR00368">
    <property type="entry name" value="FADPNR"/>
</dbReference>
<keyword evidence="4" id="KW-0274">FAD</keyword>
<reference evidence="10 11" key="1">
    <citation type="submission" date="2021-02" db="EMBL/GenBank/DDBJ databases">
        <title>Complete genome of Desulfoluna sp. strain ASN36.</title>
        <authorList>
            <person name="Takahashi A."/>
            <person name="Kojima H."/>
            <person name="Fukui M."/>
        </authorList>
    </citation>
    <scope>NUCLEOTIDE SEQUENCE [LARGE SCALE GENOMIC DNA]</scope>
    <source>
        <strain evidence="10 11">ASN36</strain>
    </source>
</reference>
<organism evidence="10 11">
    <name type="scientific">Desulfoluna limicola</name>
    <dbReference type="NCBI Taxonomy" id="2810562"/>
    <lineage>
        <taxon>Bacteria</taxon>
        <taxon>Pseudomonadati</taxon>
        <taxon>Thermodesulfobacteriota</taxon>
        <taxon>Desulfobacteria</taxon>
        <taxon>Desulfobacterales</taxon>
        <taxon>Desulfolunaceae</taxon>
        <taxon>Desulfoluna</taxon>
    </lineage>
</organism>
<dbReference type="RefSeq" id="WP_236890363.1">
    <property type="nucleotide sequence ID" value="NZ_AP024488.1"/>
</dbReference>
<dbReference type="EC" id="1.6.5.9" evidence="2"/>
<keyword evidence="3" id="KW-0285">Flavoprotein</keyword>
<evidence type="ECO:0000313" key="11">
    <source>
        <dbReference type="Proteomes" id="UP001320148"/>
    </source>
</evidence>
<evidence type="ECO:0000256" key="4">
    <source>
        <dbReference type="ARBA" id="ARBA00022827"/>
    </source>
</evidence>
<dbReference type="InterPro" id="IPR023753">
    <property type="entry name" value="FAD/NAD-binding_dom"/>
</dbReference>
<comment type="catalytic activity">
    <reaction evidence="7">
        <text>a quinone + NADH + H(+) = a quinol + NAD(+)</text>
        <dbReference type="Rhea" id="RHEA:46160"/>
        <dbReference type="ChEBI" id="CHEBI:15378"/>
        <dbReference type="ChEBI" id="CHEBI:24646"/>
        <dbReference type="ChEBI" id="CHEBI:57540"/>
        <dbReference type="ChEBI" id="CHEBI:57945"/>
        <dbReference type="ChEBI" id="CHEBI:132124"/>
        <dbReference type="EC" id="1.6.5.9"/>
    </reaction>
</comment>
<feature type="transmembrane region" description="Helical" evidence="8">
    <location>
        <begin position="368"/>
        <end position="385"/>
    </location>
</feature>
<protein>
    <recommendedName>
        <fullName evidence="2">NADH:ubiquinone reductase (non-electrogenic)</fullName>
        <ecNumber evidence="2">1.6.5.9</ecNumber>
    </recommendedName>
</protein>
<name>A0ABN6FD32_9BACT</name>
<dbReference type="PRINTS" id="PR00411">
    <property type="entry name" value="PNDRDTASEI"/>
</dbReference>
<dbReference type="SUPFAM" id="SSF51905">
    <property type="entry name" value="FAD/NAD(P)-binding domain"/>
    <property type="match status" value="2"/>
</dbReference>
<evidence type="ECO:0000256" key="6">
    <source>
        <dbReference type="ARBA" id="ARBA00023027"/>
    </source>
</evidence>
<dbReference type="Gene3D" id="3.50.50.100">
    <property type="match status" value="1"/>
</dbReference>
<keyword evidence="11" id="KW-1185">Reference proteome</keyword>
<dbReference type="Proteomes" id="UP001320148">
    <property type="component" value="Chromosome"/>
</dbReference>
<accession>A0ABN6FD32</accession>
<evidence type="ECO:0000256" key="7">
    <source>
        <dbReference type="ARBA" id="ARBA00047599"/>
    </source>
</evidence>
<gene>
    <name evidence="10" type="primary">ndh</name>
    <name evidence="10" type="ORF">DSLASN_46410</name>
</gene>
<dbReference type="PANTHER" id="PTHR43706:SF47">
    <property type="entry name" value="EXTERNAL NADH-UBIQUINONE OXIDOREDUCTASE 1, MITOCHONDRIAL-RELATED"/>
    <property type="match status" value="1"/>
</dbReference>
<proteinExistence type="inferred from homology"/>
<keyword evidence="8" id="KW-0812">Transmembrane</keyword>
<sequence length="441" mass="48560">MAKEVIIVGGGFAGLKAAKVLGNKEGVHVTLIDKANHHLFQPLLYQVATAGLSQSDIAMPIRSILSEYQNIKVLQGEVTGVDFDAETVATDFGTLSYDHLILACGVRHSYHGNEQWEKHAPGLKTLEQATEIRRRILSAFEVAERAEDEAVRRRALTFVVVGGGPTGVELAGAIGEMTRYTLGRDFRNIDPKLTRIILVESGDRILGSFPKKQSSRATRDLENLGVQVWTKSPVSEIHETSIEVGSEKIETMTVLWAAGIIATDINKDLGVQTGAQGRIVVDSCLNIPGRTNVFVAGDQAAYTDPMGKVLPCLSPVAIQQGQSISENILRDLEGESREPFDYVDKGQMATIGRSRAIVDMGFFRLQGFIAWLTWLLVHIYFISGFNNRLSIFLKWCLSYLTNKKGARIISGATWRFFDTLPEADLEDKTPDAHDVKEIETS</sequence>
<keyword evidence="8" id="KW-1133">Transmembrane helix</keyword>
<feature type="domain" description="FAD/NAD(P)-binding" evidence="9">
    <location>
        <begin position="4"/>
        <end position="321"/>
    </location>
</feature>
<dbReference type="PANTHER" id="PTHR43706">
    <property type="entry name" value="NADH DEHYDROGENASE"/>
    <property type="match status" value="1"/>
</dbReference>
<evidence type="ECO:0000256" key="1">
    <source>
        <dbReference type="ARBA" id="ARBA00005272"/>
    </source>
</evidence>
<dbReference type="InterPro" id="IPR036188">
    <property type="entry name" value="FAD/NAD-bd_sf"/>
</dbReference>